<dbReference type="InterPro" id="IPR023213">
    <property type="entry name" value="CAT-like_dom_sf"/>
</dbReference>
<organism evidence="6 7">
    <name type="scientific">Caenorhabditis nigoni</name>
    <dbReference type="NCBI Taxonomy" id="1611254"/>
    <lineage>
        <taxon>Eukaryota</taxon>
        <taxon>Metazoa</taxon>
        <taxon>Ecdysozoa</taxon>
        <taxon>Nematoda</taxon>
        <taxon>Chromadorea</taxon>
        <taxon>Rhabditida</taxon>
        <taxon>Rhabditina</taxon>
        <taxon>Rhabditomorpha</taxon>
        <taxon>Rhabditoidea</taxon>
        <taxon>Rhabditidae</taxon>
        <taxon>Peloderinae</taxon>
        <taxon>Caenorhabditis</taxon>
    </lineage>
</organism>
<proteinExistence type="inferred from homology"/>
<name>A0A2G5SEG1_9PELO</name>
<dbReference type="InterPro" id="IPR000542">
    <property type="entry name" value="Carn_acyl_trans"/>
</dbReference>
<dbReference type="STRING" id="1611254.A0A2G5SEG1"/>
<dbReference type="PANTHER" id="PTHR22589">
    <property type="entry name" value="CARNITINE O-ACYLTRANSFERASE"/>
    <property type="match status" value="1"/>
</dbReference>
<comment type="similarity">
    <text evidence="1">Belongs to the carnitine/choline acetyltransferase family.</text>
</comment>
<accession>A0A2G5SEG1</accession>
<keyword evidence="2" id="KW-0808">Transferase</keyword>
<dbReference type="OrthoDB" id="240216at2759"/>
<protein>
    <recommendedName>
        <fullName evidence="5">Choline/carnitine acyltransferase domain-containing protein</fullName>
    </recommendedName>
</protein>
<dbReference type="InterPro" id="IPR039551">
    <property type="entry name" value="Cho/carn_acyl_trans"/>
</dbReference>
<dbReference type="Pfam" id="PF00755">
    <property type="entry name" value="Carn_acyltransf"/>
    <property type="match status" value="1"/>
</dbReference>
<gene>
    <name evidence="6" type="primary">Cni-T20B3.1</name>
    <name evidence="6" type="ORF">B9Z55_027835</name>
</gene>
<sequence length="628" mass="71778">MSTFSRQDQLPSLPVPPLVETLEKYIDSASALLTPDEKKRIEKEAHDFQHSELGAQLQSALENRSKNHKNWVGKEFPRTRPPTLTQFILVSLEDWWYNVYTEIRDPLAPYVSFGALNTVYNCVNGGQISRAADVLYHWLSVWDKIRHGKWPVTSSRGVTWDMDQFHHLFSSNRTPHMPRDTIDRYFKTKEEGDTPCHVIVCCNGCFWKINILNEEEDTLKTSDELFNMLKFVKDNSSDESSGCVSKLTTSHRDVWTTNRDELLRVSAANMRHLKDVESSVLFMSLVPKNGGNDHQKLMTDALQDESWFVWQDKSVSITIYEDAQVMVQGDHSNIDAIVLLQVGDYAASRVRKELWHPQKTGSDQHFEFPERLIFELNEPLRHAISQAEVDFYKSKQLYRARPVHFFGYGNDLCRTAKLYTDTVVQLALQLAFLKTHGSFGPIYETASTRKYFHGRTETVRGCTQQFVRFAKALTEEKKTEKEDLQKLFDSAINAHNQLMADCMDGRGFDRHLLGLKQTLTIMNKGCGPKRAIPNFLKDDTWKRTGGDGNFLLSTSFIGYMDNEQPGTIGYVAAMRPDGYGCFYRIGKNRISVAVSDWVGSRSNIDAFCGNILWALDALSPFLTPAQKL</sequence>
<dbReference type="PANTHER" id="PTHR22589:SF67">
    <property type="entry name" value="PEROXISOMAL CARNITINE O-OCTANOYLTRANSFERASE"/>
    <property type="match status" value="1"/>
</dbReference>
<dbReference type="SUPFAM" id="SSF52777">
    <property type="entry name" value="CoA-dependent acyltransferases"/>
    <property type="match status" value="2"/>
</dbReference>
<evidence type="ECO:0000256" key="4">
    <source>
        <dbReference type="PIRSR" id="PIRSR600542-1"/>
    </source>
</evidence>
<reference evidence="7" key="1">
    <citation type="submission" date="2017-10" db="EMBL/GenBank/DDBJ databases">
        <title>Rapid genome shrinkage in a self-fertile nematode reveals novel sperm competition proteins.</title>
        <authorList>
            <person name="Yin D."/>
            <person name="Schwarz E.M."/>
            <person name="Thomas C.G."/>
            <person name="Felde R.L."/>
            <person name="Korf I.F."/>
            <person name="Cutter A.D."/>
            <person name="Schartner C.M."/>
            <person name="Ralston E.J."/>
            <person name="Meyer B.J."/>
            <person name="Haag E.S."/>
        </authorList>
    </citation>
    <scope>NUCLEOTIDE SEQUENCE [LARGE SCALE GENOMIC DNA]</scope>
    <source>
        <strain evidence="7">JU1422</strain>
    </source>
</reference>
<feature type="active site" description="Proton acceptor" evidence="4">
    <location>
        <position position="331"/>
    </location>
</feature>
<feature type="domain" description="Choline/carnitine acyltransferase" evidence="5">
    <location>
        <begin position="13"/>
        <end position="610"/>
    </location>
</feature>
<evidence type="ECO:0000313" key="6">
    <source>
        <dbReference type="EMBL" id="PIC13475.1"/>
    </source>
</evidence>
<dbReference type="GO" id="GO:0008458">
    <property type="term" value="F:carnitine O-octanoyltransferase activity"/>
    <property type="evidence" value="ECO:0007669"/>
    <property type="project" value="TreeGrafter"/>
</dbReference>
<comment type="caution">
    <text evidence="6">The sequence shown here is derived from an EMBL/GenBank/DDBJ whole genome shotgun (WGS) entry which is preliminary data.</text>
</comment>
<dbReference type="EMBL" id="PDUG01000013">
    <property type="protein sequence ID" value="PIC13475.1"/>
    <property type="molecule type" value="Genomic_DNA"/>
</dbReference>
<dbReference type="GO" id="GO:0005777">
    <property type="term" value="C:peroxisome"/>
    <property type="evidence" value="ECO:0007669"/>
    <property type="project" value="TreeGrafter"/>
</dbReference>
<evidence type="ECO:0000259" key="5">
    <source>
        <dbReference type="Pfam" id="PF00755"/>
    </source>
</evidence>
<evidence type="ECO:0000256" key="2">
    <source>
        <dbReference type="ARBA" id="ARBA00022679"/>
    </source>
</evidence>
<dbReference type="InterPro" id="IPR042231">
    <property type="entry name" value="Cho/carn_acyl_trans_2"/>
</dbReference>
<evidence type="ECO:0000313" key="7">
    <source>
        <dbReference type="Proteomes" id="UP000230233"/>
    </source>
</evidence>
<dbReference type="FunFam" id="3.30.559.10:FF:000069">
    <property type="entry name" value="Protein CBG23894"/>
    <property type="match status" value="1"/>
</dbReference>
<dbReference type="Gene3D" id="3.30.559.70">
    <property type="entry name" value="Choline/Carnitine o-acyltransferase, domain 2"/>
    <property type="match status" value="1"/>
</dbReference>
<keyword evidence="7" id="KW-1185">Reference proteome</keyword>
<evidence type="ECO:0000256" key="3">
    <source>
        <dbReference type="ARBA" id="ARBA00023315"/>
    </source>
</evidence>
<dbReference type="PROSITE" id="PS00439">
    <property type="entry name" value="ACYLTRANSF_C_1"/>
    <property type="match status" value="1"/>
</dbReference>
<dbReference type="Gene3D" id="3.30.559.10">
    <property type="entry name" value="Chloramphenicol acetyltransferase-like domain"/>
    <property type="match status" value="1"/>
</dbReference>
<dbReference type="Proteomes" id="UP000230233">
    <property type="component" value="Unassembled WGS sequence"/>
</dbReference>
<evidence type="ECO:0000256" key="1">
    <source>
        <dbReference type="ARBA" id="ARBA00005232"/>
    </source>
</evidence>
<dbReference type="AlphaFoldDB" id="A0A2G5SEG1"/>
<keyword evidence="3" id="KW-0012">Acyltransferase</keyword>
<dbReference type="FunFam" id="3.30.559.70:FF:000015">
    <property type="entry name" value="Protein CBG23894"/>
    <property type="match status" value="1"/>
</dbReference>